<protein>
    <submittedName>
        <fullName evidence="1">Uncharacterized protein</fullName>
    </submittedName>
</protein>
<evidence type="ECO:0000313" key="1">
    <source>
        <dbReference type="EMBL" id="VEP14138.1"/>
    </source>
</evidence>
<keyword evidence="2" id="KW-1185">Reference proteome</keyword>
<accession>A0A563VRQ6</accession>
<dbReference type="EMBL" id="CAACVJ010000161">
    <property type="protein sequence ID" value="VEP14138.1"/>
    <property type="molecule type" value="Genomic_DNA"/>
</dbReference>
<reference evidence="1 2" key="1">
    <citation type="submission" date="2019-01" db="EMBL/GenBank/DDBJ databases">
        <authorList>
            <person name="Brito A."/>
        </authorList>
    </citation>
    <scope>NUCLEOTIDE SEQUENCE [LARGE SCALE GENOMIC DNA]</scope>
    <source>
        <strain evidence="1">1</strain>
    </source>
</reference>
<dbReference type="Proteomes" id="UP000320055">
    <property type="component" value="Unassembled WGS sequence"/>
</dbReference>
<gene>
    <name evidence="1" type="ORF">H1P_2430014</name>
</gene>
<dbReference type="AlphaFoldDB" id="A0A563VRQ6"/>
<organism evidence="1 2">
    <name type="scientific">Hyella patelloides LEGE 07179</name>
    <dbReference type="NCBI Taxonomy" id="945734"/>
    <lineage>
        <taxon>Bacteria</taxon>
        <taxon>Bacillati</taxon>
        <taxon>Cyanobacteriota</taxon>
        <taxon>Cyanophyceae</taxon>
        <taxon>Pleurocapsales</taxon>
        <taxon>Hyellaceae</taxon>
        <taxon>Hyella</taxon>
    </lineage>
</organism>
<proteinExistence type="predicted"/>
<name>A0A563VRQ6_9CYAN</name>
<sequence length="67" mass="7602">MYQSIFGSKNLCNCLLIDRLLIYSQLEIKSEFESNFLSITVAIALSLVQIDKLTGTLMVIERADNEM</sequence>
<evidence type="ECO:0000313" key="2">
    <source>
        <dbReference type="Proteomes" id="UP000320055"/>
    </source>
</evidence>